<keyword evidence="5" id="KW-1185">Reference proteome</keyword>
<dbReference type="PANTHER" id="PTHR37984">
    <property type="entry name" value="PROTEIN CBG26694"/>
    <property type="match status" value="1"/>
</dbReference>
<sequence length="690" mass="78518">MPPLPPPVQFQLGKSSWKLFTKRTNSLFLTYSVTDPVVKKNYLLASLGDDVYNLLHSLCVPKEPEHPDYTFENLIAALTAHLRPVRSLFSARQNFYRATQSEGETVPEFSARVRQLASECEFGKELDVVCRDIFIMGLRNERVKDRLFEEDPTKADFTLQRAIEIAVAKEAVANESRASTSDFNNCQVKQEYPSCSYIRDDNCADFLSRITWSKGAVETDPGNATTYLNYVNENSPFRLDWRSIQRETRTDVELAPVVSAIQRGDKMPSDDRFAPYKRREHELTVDKSCLMWGYRVVVPSKLRSSVLSKLHETHMGATKMKSHARSFFWWPSLDRDIESVAARCETCCKFRSTPPPSVLKPWPWPSTVWTRLHIDFFGPVNQKINYFVLEDATSKWIEAFQVPSTTASVAIEKLQEIFARFGLPRAITSDGAKCFTGTEFSEFLQLYGIVHLRGPPFHPQYNGFGESAVKIVKRSVQKALASGLKPTNLSRAVNNFLFQYRNTVHAAIMDTPAGLLLKKKPMTFFDLMIPSSESVVLERQASMVKNGGHRQVFLYPNDLVWVRDYRFGQPKWIKGHIQDVLGDQTFLVKTHDNNLWSRHLDQLWPGSPRKTAPDPNVSQPNLQSPKETSQTPNEKSQNTATSTAESSADFQGFSPPSQAIEKSPTTSTPISTPQRRTTRKIRKPLRFEPR</sequence>
<dbReference type="EMBL" id="CADCXU010024796">
    <property type="protein sequence ID" value="CAB0012053.1"/>
    <property type="molecule type" value="Genomic_DNA"/>
</dbReference>
<dbReference type="OrthoDB" id="6625515at2759"/>
<dbReference type="InterPro" id="IPR036397">
    <property type="entry name" value="RNaseH_sf"/>
</dbReference>
<name>A0A6H5H794_9HEMI</name>
<evidence type="ECO:0000313" key="4">
    <source>
        <dbReference type="EMBL" id="CAB0012053.1"/>
    </source>
</evidence>
<dbReference type="GO" id="GO:0015074">
    <property type="term" value="P:DNA integration"/>
    <property type="evidence" value="ECO:0007669"/>
    <property type="project" value="InterPro"/>
</dbReference>
<dbReference type="InterPro" id="IPR001584">
    <property type="entry name" value="Integrase_cat-core"/>
</dbReference>
<feature type="compositionally biased region" description="Polar residues" evidence="2">
    <location>
        <begin position="616"/>
        <end position="657"/>
    </location>
</feature>
<dbReference type="AlphaFoldDB" id="A0A6H5H794"/>
<feature type="compositionally biased region" description="Low complexity" evidence="2">
    <location>
        <begin position="663"/>
        <end position="675"/>
    </location>
</feature>
<evidence type="ECO:0000256" key="2">
    <source>
        <dbReference type="SAM" id="MobiDB-lite"/>
    </source>
</evidence>
<protein>
    <recommendedName>
        <fullName evidence="1">RNA-directed DNA polymerase</fullName>
        <ecNumber evidence="1">2.7.7.49</ecNumber>
    </recommendedName>
</protein>
<dbReference type="Pfam" id="PF17921">
    <property type="entry name" value="Integrase_H2C2"/>
    <property type="match status" value="1"/>
</dbReference>
<dbReference type="FunFam" id="1.10.340.70:FF:000003">
    <property type="entry name" value="Protein CBG25708"/>
    <property type="match status" value="1"/>
</dbReference>
<dbReference type="Proteomes" id="UP000479000">
    <property type="component" value="Unassembled WGS sequence"/>
</dbReference>
<dbReference type="GO" id="GO:0003676">
    <property type="term" value="F:nucleic acid binding"/>
    <property type="evidence" value="ECO:0007669"/>
    <property type="project" value="InterPro"/>
</dbReference>
<dbReference type="PANTHER" id="PTHR37984:SF5">
    <property type="entry name" value="PROTEIN NYNRIN-LIKE"/>
    <property type="match status" value="1"/>
</dbReference>
<feature type="region of interest" description="Disordered" evidence="2">
    <location>
        <begin position="604"/>
        <end position="690"/>
    </location>
</feature>
<feature type="domain" description="Integrase catalytic" evidence="3">
    <location>
        <begin position="359"/>
        <end position="520"/>
    </location>
</feature>
<accession>A0A6H5H794</accession>
<dbReference type="Gene3D" id="1.10.340.70">
    <property type="match status" value="1"/>
</dbReference>
<dbReference type="InterPro" id="IPR012337">
    <property type="entry name" value="RNaseH-like_sf"/>
</dbReference>
<dbReference type="GO" id="GO:0003964">
    <property type="term" value="F:RNA-directed DNA polymerase activity"/>
    <property type="evidence" value="ECO:0007669"/>
    <property type="project" value="UniProtKB-EC"/>
</dbReference>
<dbReference type="Pfam" id="PF00665">
    <property type="entry name" value="rve"/>
    <property type="match status" value="1"/>
</dbReference>
<proteinExistence type="predicted"/>
<dbReference type="InterPro" id="IPR041588">
    <property type="entry name" value="Integrase_H2C2"/>
</dbReference>
<organism evidence="4 5">
    <name type="scientific">Nesidiocoris tenuis</name>
    <dbReference type="NCBI Taxonomy" id="355587"/>
    <lineage>
        <taxon>Eukaryota</taxon>
        <taxon>Metazoa</taxon>
        <taxon>Ecdysozoa</taxon>
        <taxon>Arthropoda</taxon>
        <taxon>Hexapoda</taxon>
        <taxon>Insecta</taxon>
        <taxon>Pterygota</taxon>
        <taxon>Neoptera</taxon>
        <taxon>Paraneoptera</taxon>
        <taxon>Hemiptera</taxon>
        <taxon>Heteroptera</taxon>
        <taxon>Panheteroptera</taxon>
        <taxon>Cimicomorpha</taxon>
        <taxon>Miridae</taxon>
        <taxon>Dicyphina</taxon>
        <taxon>Nesidiocoris</taxon>
    </lineage>
</organism>
<dbReference type="EC" id="2.7.7.49" evidence="1"/>
<dbReference type="Gene3D" id="3.30.420.10">
    <property type="entry name" value="Ribonuclease H-like superfamily/Ribonuclease H"/>
    <property type="match status" value="1"/>
</dbReference>
<evidence type="ECO:0000256" key="1">
    <source>
        <dbReference type="ARBA" id="ARBA00012493"/>
    </source>
</evidence>
<dbReference type="InterPro" id="IPR050951">
    <property type="entry name" value="Retrovirus_Pol_polyprotein"/>
</dbReference>
<evidence type="ECO:0000313" key="5">
    <source>
        <dbReference type="Proteomes" id="UP000479000"/>
    </source>
</evidence>
<reference evidence="4 5" key="1">
    <citation type="submission" date="2020-02" db="EMBL/GenBank/DDBJ databases">
        <authorList>
            <person name="Ferguson B K."/>
        </authorList>
    </citation>
    <scope>NUCLEOTIDE SEQUENCE [LARGE SCALE GENOMIC DNA]</scope>
</reference>
<dbReference type="SUPFAM" id="SSF53098">
    <property type="entry name" value="Ribonuclease H-like"/>
    <property type="match status" value="1"/>
</dbReference>
<evidence type="ECO:0000259" key="3">
    <source>
        <dbReference type="PROSITE" id="PS50994"/>
    </source>
</evidence>
<gene>
    <name evidence="4" type="ORF">NTEN_LOCUS16857</name>
</gene>
<dbReference type="PROSITE" id="PS50994">
    <property type="entry name" value="INTEGRASE"/>
    <property type="match status" value="1"/>
</dbReference>